<protein>
    <submittedName>
        <fullName evidence="1">Uncharacterized protein</fullName>
    </submittedName>
</protein>
<sequence length="145" mass="15566">MRPIGYLSAPELATLLSQPDAAAAVRVVDVRDSDYEGGHIRGCTHVPAHQFLANVGAYAARWRNDQRVVFHCMLSQVRGPKCATRLAATLADGPPGGPDVFVLDGGWSAFVSGPARRGLCEGVDPRMWGGGQRDWGRQRDGRGVV</sequence>
<reference evidence="1" key="1">
    <citation type="submission" date="2019-11" db="EMBL/GenBank/DDBJ databases">
        <title>Nori genome reveals adaptations in red seaweeds to the harsh intertidal environment.</title>
        <authorList>
            <person name="Wang D."/>
            <person name="Mao Y."/>
        </authorList>
    </citation>
    <scope>NUCLEOTIDE SEQUENCE</scope>
    <source>
        <tissue evidence="1">Gametophyte</tissue>
    </source>
</reference>
<organism evidence="1 2">
    <name type="scientific">Pyropia yezoensis</name>
    <name type="common">Susabi-nori</name>
    <name type="synonym">Porphyra yezoensis</name>
    <dbReference type="NCBI Taxonomy" id="2788"/>
    <lineage>
        <taxon>Eukaryota</taxon>
        <taxon>Rhodophyta</taxon>
        <taxon>Bangiophyceae</taxon>
        <taxon>Bangiales</taxon>
        <taxon>Bangiaceae</taxon>
        <taxon>Pyropia</taxon>
    </lineage>
</organism>
<evidence type="ECO:0000313" key="2">
    <source>
        <dbReference type="Proteomes" id="UP000798662"/>
    </source>
</evidence>
<keyword evidence="2" id="KW-1185">Reference proteome</keyword>
<accession>A0ACC3CGR9</accession>
<dbReference type="Proteomes" id="UP000798662">
    <property type="component" value="Chromosome 3"/>
</dbReference>
<dbReference type="EMBL" id="CM020620">
    <property type="protein sequence ID" value="KAK1869392.1"/>
    <property type="molecule type" value="Genomic_DNA"/>
</dbReference>
<gene>
    <name evidence="1" type="ORF">I4F81_011869</name>
</gene>
<evidence type="ECO:0000313" key="1">
    <source>
        <dbReference type="EMBL" id="KAK1869392.1"/>
    </source>
</evidence>
<comment type="caution">
    <text evidence="1">The sequence shown here is derived from an EMBL/GenBank/DDBJ whole genome shotgun (WGS) entry which is preliminary data.</text>
</comment>
<proteinExistence type="predicted"/>
<name>A0ACC3CGR9_PYRYE</name>